<feature type="transmembrane region" description="Helical" evidence="1">
    <location>
        <begin position="344"/>
        <end position="364"/>
    </location>
</feature>
<proteinExistence type="predicted"/>
<keyword evidence="1" id="KW-0472">Membrane</keyword>
<evidence type="ECO:0000313" key="3">
    <source>
        <dbReference type="Proteomes" id="UP000034617"/>
    </source>
</evidence>
<sequence>MVMMRIVFRLLGIFLIFFFLFLIPSKNSYAAECPIKSTDPAQPIPVETPRNQISITLDANDLSQWQDAEKTVKTQYDIYVDGYPMFPPTDVWFYVEGPEDNQTLTVTKGGFTSYFEATEGDHTVSVKPRGGLEVCRTKFTVASVADIGNLCRSDDIEFVNETFSPQDLITVRVPNLKADPAFSEKSTVAVQQRTDSGWNVNPYRVCNYNVDIVGNGVPVGRFAVGDNYRVAIFRGCDDFFHNETLACSRGFEICEHDSPGCEAGEEGGPVAPPEPVCTLKGNYFECLTAIGPIAATAGAFISRLLLIVLSLAGGIAVLLIIISGYRLMASQGNPEKIQEARDQLTSAIVGLLFIIFSITILQIIGSDILKIPQFGL</sequence>
<keyword evidence="1" id="KW-0812">Transmembrane</keyword>
<organism evidence="2 3">
    <name type="scientific">Candidatus Gottesmanbacteria bacterium GW2011_GWB1_44_11c</name>
    <dbReference type="NCBI Taxonomy" id="1618447"/>
    <lineage>
        <taxon>Bacteria</taxon>
        <taxon>Candidatus Gottesmaniibacteriota</taxon>
    </lineage>
</organism>
<evidence type="ECO:0000256" key="1">
    <source>
        <dbReference type="SAM" id="Phobius"/>
    </source>
</evidence>
<comment type="caution">
    <text evidence="2">The sequence shown here is derived from an EMBL/GenBank/DDBJ whole genome shotgun (WGS) entry which is preliminary data.</text>
</comment>
<evidence type="ECO:0000313" key="2">
    <source>
        <dbReference type="EMBL" id="KKT37717.1"/>
    </source>
</evidence>
<dbReference type="InterPro" id="IPR043993">
    <property type="entry name" value="T4SS_pilin"/>
</dbReference>
<keyword evidence="1" id="KW-1133">Transmembrane helix</keyword>
<protein>
    <submittedName>
        <fullName evidence="2">Uncharacterized protein</fullName>
    </submittedName>
</protein>
<dbReference type="Proteomes" id="UP000034617">
    <property type="component" value="Unassembled WGS sequence"/>
</dbReference>
<name>A0A0G1J0U7_9BACT</name>
<dbReference type="Pfam" id="PF18895">
    <property type="entry name" value="T4SS_pilin"/>
    <property type="match status" value="1"/>
</dbReference>
<dbReference type="EMBL" id="LCHM01000019">
    <property type="protein sequence ID" value="KKT37717.1"/>
    <property type="molecule type" value="Genomic_DNA"/>
</dbReference>
<dbReference type="AlphaFoldDB" id="A0A0G1J0U7"/>
<gene>
    <name evidence="2" type="ORF">UW22_C0019G0008</name>
</gene>
<accession>A0A0G1J0U7</accession>
<feature type="transmembrane region" description="Helical" evidence="1">
    <location>
        <begin position="300"/>
        <end position="323"/>
    </location>
</feature>
<reference evidence="2 3" key="1">
    <citation type="journal article" date="2015" name="Nature">
        <title>rRNA introns, odd ribosomes, and small enigmatic genomes across a large radiation of phyla.</title>
        <authorList>
            <person name="Brown C.T."/>
            <person name="Hug L.A."/>
            <person name="Thomas B.C."/>
            <person name="Sharon I."/>
            <person name="Castelle C.J."/>
            <person name="Singh A."/>
            <person name="Wilkins M.J."/>
            <person name="Williams K.H."/>
            <person name="Banfield J.F."/>
        </authorList>
    </citation>
    <scope>NUCLEOTIDE SEQUENCE [LARGE SCALE GENOMIC DNA]</scope>
</reference>